<dbReference type="CDD" id="cd07184">
    <property type="entry name" value="E_set_Isoamylase_like_N"/>
    <property type="match status" value="1"/>
</dbReference>
<protein>
    <submittedName>
        <fullName evidence="2">Isoamylase early set domain-containing protein</fullName>
    </submittedName>
</protein>
<organism evidence="2 3">
    <name type="scientific">Streptodolium elevatio</name>
    <dbReference type="NCBI Taxonomy" id="3157996"/>
    <lineage>
        <taxon>Bacteria</taxon>
        <taxon>Bacillati</taxon>
        <taxon>Actinomycetota</taxon>
        <taxon>Actinomycetes</taxon>
        <taxon>Kitasatosporales</taxon>
        <taxon>Streptomycetaceae</taxon>
        <taxon>Streptodolium</taxon>
    </lineage>
</organism>
<keyword evidence="3" id="KW-1185">Reference proteome</keyword>
<name>A0ABV3DSG5_9ACTN</name>
<evidence type="ECO:0000313" key="2">
    <source>
        <dbReference type="EMBL" id="MEU8138665.1"/>
    </source>
</evidence>
<sequence length="144" mass="15507">MAWGWVGESVSAAAANRSFRDISGSTMAGEPASASTSGSGRIEAETEEPDVLERTRRKDTTRVTFILPPDPACPAVSVVGDFNDWTPGAHELLVRTDGTRAVTVAVPANERLHFRYLAHGGHWFDEADADGHDGRNSYLEPARA</sequence>
<proteinExistence type="predicted"/>
<dbReference type="InterPro" id="IPR014756">
    <property type="entry name" value="Ig_E-set"/>
</dbReference>
<feature type="region of interest" description="Disordered" evidence="1">
    <location>
        <begin position="21"/>
        <end position="57"/>
    </location>
</feature>
<dbReference type="InterPro" id="IPR013783">
    <property type="entry name" value="Ig-like_fold"/>
</dbReference>
<gene>
    <name evidence="2" type="ORF">AB0C36_34850</name>
</gene>
<dbReference type="Proteomes" id="UP001551482">
    <property type="component" value="Unassembled WGS sequence"/>
</dbReference>
<reference evidence="2 3" key="1">
    <citation type="submission" date="2024-06" db="EMBL/GenBank/DDBJ databases">
        <title>The Natural Products Discovery Center: Release of the First 8490 Sequenced Strains for Exploring Actinobacteria Biosynthetic Diversity.</title>
        <authorList>
            <person name="Kalkreuter E."/>
            <person name="Kautsar S.A."/>
            <person name="Yang D."/>
            <person name="Bader C.D."/>
            <person name="Teijaro C.N."/>
            <person name="Fluegel L."/>
            <person name="Davis C.M."/>
            <person name="Simpson J.R."/>
            <person name="Lauterbach L."/>
            <person name="Steele A.D."/>
            <person name="Gui C."/>
            <person name="Meng S."/>
            <person name="Li G."/>
            <person name="Viehrig K."/>
            <person name="Ye F."/>
            <person name="Su P."/>
            <person name="Kiefer A.F."/>
            <person name="Nichols A."/>
            <person name="Cepeda A.J."/>
            <person name="Yan W."/>
            <person name="Fan B."/>
            <person name="Jiang Y."/>
            <person name="Adhikari A."/>
            <person name="Zheng C.-J."/>
            <person name="Schuster L."/>
            <person name="Cowan T.M."/>
            <person name="Smanski M.J."/>
            <person name="Chevrette M.G."/>
            <person name="De Carvalho L.P.S."/>
            <person name="Shen B."/>
        </authorList>
    </citation>
    <scope>NUCLEOTIDE SEQUENCE [LARGE SCALE GENOMIC DNA]</scope>
    <source>
        <strain evidence="2 3">NPDC048946</strain>
    </source>
</reference>
<dbReference type="EMBL" id="JBEZFP010000133">
    <property type="protein sequence ID" value="MEU8138665.1"/>
    <property type="molecule type" value="Genomic_DNA"/>
</dbReference>
<evidence type="ECO:0000313" key="3">
    <source>
        <dbReference type="Proteomes" id="UP001551482"/>
    </source>
</evidence>
<dbReference type="SUPFAM" id="SSF81296">
    <property type="entry name" value="E set domains"/>
    <property type="match status" value="1"/>
</dbReference>
<evidence type="ECO:0000256" key="1">
    <source>
        <dbReference type="SAM" id="MobiDB-lite"/>
    </source>
</evidence>
<dbReference type="RefSeq" id="WP_358362290.1">
    <property type="nucleotide sequence ID" value="NZ_JBEZFP010000133.1"/>
</dbReference>
<comment type="caution">
    <text evidence="2">The sequence shown here is derived from an EMBL/GenBank/DDBJ whole genome shotgun (WGS) entry which is preliminary data.</text>
</comment>
<dbReference type="Gene3D" id="2.60.40.10">
    <property type="entry name" value="Immunoglobulins"/>
    <property type="match status" value="1"/>
</dbReference>
<accession>A0ABV3DSG5</accession>